<proteinExistence type="predicted"/>
<reference evidence="1" key="1">
    <citation type="submission" date="2022-05" db="EMBL/GenBank/DDBJ databases">
        <title>Chromosome-level genome of Chaenocephalus aceratus.</title>
        <authorList>
            <person name="Park H."/>
        </authorList>
    </citation>
    <scope>NUCLEOTIDE SEQUENCE</scope>
    <source>
        <strain evidence="1">KU_202001</strain>
    </source>
</reference>
<dbReference type="Proteomes" id="UP001057452">
    <property type="component" value="Chromosome 8"/>
</dbReference>
<name>A0ACB9X6D3_CHAAC</name>
<protein>
    <submittedName>
        <fullName evidence="1">Uncharacterized protein</fullName>
    </submittedName>
</protein>
<evidence type="ECO:0000313" key="2">
    <source>
        <dbReference type="Proteomes" id="UP001057452"/>
    </source>
</evidence>
<keyword evidence="2" id="KW-1185">Reference proteome</keyword>
<comment type="caution">
    <text evidence="1">The sequence shown here is derived from an EMBL/GenBank/DDBJ whole genome shotgun (WGS) entry which is preliminary data.</text>
</comment>
<gene>
    <name evidence="1" type="ORF">KUCAC02_007203</name>
</gene>
<accession>A0ACB9X6D3</accession>
<dbReference type="EMBL" id="CM043792">
    <property type="protein sequence ID" value="KAI4821605.1"/>
    <property type="molecule type" value="Genomic_DNA"/>
</dbReference>
<organism evidence="1 2">
    <name type="scientific">Chaenocephalus aceratus</name>
    <name type="common">Blackfin icefish</name>
    <name type="synonym">Chaenichthys aceratus</name>
    <dbReference type="NCBI Taxonomy" id="36190"/>
    <lineage>
        <taxon>Eukaryota</taxon>
        <taxon>Metazoa</taxon>
        <taxon>Chordata</taxon>
        <taxon>Craniata</taxon>
        <taxon>Vertebrata</taxon>
        <taxon>Euteleostomi</taxon>
        <taxon>Actinopterygii</taxon>
        <taxon>Neopterygii</taxon>
        <taxon>Teleostei</taxon>
        <taxon>Neoteleostei</taxon>
        <taxon>Acanthomorphata</taxon>
        <taxon>Eupercaria</taxon>
        <taxon>Perciformes</taxon>
        <taxon>Notothenioidei</taxon>
        <taxon>Channichthyidae</taxon>
        <taxon>Chaenocephalus</taxon>
    </lineage>
</organism>
<evidence type="ECO:0000313" key="1">
    <source>
        <dbReference type="EMBL" id="KAI4821605.1"/>
    </source>
</evidence>
<sequence length="97" mass="10778">MDTTPAKLREFTVMYQDMDFDGQFCTLSCIEDVEDKGTLTVFQTEPIVLNLSPVEVLDIDSSIAEQSSDNSSRHSSGPLDHPALFLWNILPVRTVAS</sequence>